<feature type="domain" description="VTC" evidence="1">
    <location>
        <begin position="73"/>
        <end position="249"/>
    </location>
</feature>
<dbReference type="EMBL" id="RZYA01000003">
    <property type="protein sequence ID" value="RVU27487.1"/>
    <property type="molecule type" value="Genomic_DNA"/>
</dbReference>
<dbReference type="Proteomes" id="UP000283128">
    <property type="component" value="Unassembled WGS sequence"/>
</dbReference>
<dbReference type="InterPro" id="IPR018966">
    <property type="entry name" value="VTC_domain"/>
</dbReference>
<dbReference type="Pfam" id="PF09359">
    <property type="entry name" value="VTC"/>
    <property type="match status" value="1"/>
</dbReference>
<proteinExistence type="predicted"/>
<organism evidence="2 3">
    <name type="scientific">Streptomyces antnestii</name>
    <dbReference type="NCBI Taxonomy" id="2494256"/>
    <lineage>
        <taxon>Bacteria</taxon>
        <taxon>Bacillati</taxon>
        <taxon>Actinomycetota</taxon>
        <taxon>Actinomycetes</taxon>
        <taxon>Kitasatosporales</taxon>
        <taxon>Streptomycetaceae</taxon>
        <taxon>Streptomyces</taxon>
    </lineage>
</organism>
<keyword evidence="3" id="KW-1185">Reference proteome</keyword>
<sequence length="280" mass="30171">MPNRTPVAVRALARAALAARPVGLDETDARAPLLRHHGHSYLVPVEIFQDFAALLTDPRRPGGAYRSLSVGGRRWFGYRSTHYDTPALRSFHDHARAHAPRFGIRERLYQDSGRRQLELKVRGAGGGTVKHRTRLAAGDHPLDDTRRAFVSGVLRGTYGIGAPGELAARLVTEYRRATFVADGQRLTCDAGLVVRDPGEGRAVRADGGSVLVETKACAPGRPTDADRLLARFGVPPVEFGKYCGGLAALRPDLAGGPWREAVRTLFPGTVPPCEGDSVSG</sequence>
<evidence type="ECO:0000313" key="2">
    <source>
        <dbReference type="EMBL" id="RVU27487.1"/>
    </source>
</evidence>
<dbReference type="OrthoDB" id="148766at2"/>
<gene>
    <name evidence="2" type="ORF">EOT10_10025</name>
</gene>
<comment type="caution">
    <text evidence="2">The sequence shown here is derived from an EMBL/GenBank/DDBJ whole genome shotgun (WGS) entry which is preliminary data.</text>
</comment>
<evidence type="ECO:0000313" key="3">
    <source>
        <dbReference type="Proteomes" id="UP000283128"/>
    </source>
</evidence>
<dbReference type="RefSeq" id="WP_127827745.1">
    <property type="nucleotide sequence ID" value="NZ_RZYA01000003.1"/>
</dbReference>
<dbReference type="AlphaFoldDB" id="A0A3S3UIK0"/>
<protein>
    <recommendedName>
        <fullName evidence="1">VTC domain-containing protein</fullName>
    </recommendedName>
</protein>
<accession>A0A3S3UIK0</accession>
<name>A0A3S3UIK0_9ACTN</name>
<evidence type="ECO:0000259" key="1">
    <source>
        <dbReference type="Pfam" id="PF09359"/>
    </source>
</evidence>
<reference evidence="2 3" key="1">
    <citation type="submission" date="2019-01" db="EMBL/GenBank/DDBJ databases">
        <title>Genome sequences of Streptomyces and Rhizobium isolates collected from root and soil.</title>
        <authorList>
            <person name="Chhettri S."/>
            <person name="Sevigny J.L."/>
            <person name="Sen A."/>
            <person name="Ennis N."/>
            <person name="Tisa L."/>
        </authorList>
    </citation>
    <scope>NUCLEOTIDE SEQUENCE [LARGE SCALE GENOMIC DNA]</scope>
    <source>
        <strain evidence="2 3">San01</strain>
    </source>
</reference>